<dbReference type="Gene3D" id="3.30.2010.10">
    <property type="entry name" value="Metalloproteases ('zincins'), catalytic domain"/>
    <property type="match status" value="1"/>
</dbReference>
<evidence type="ECO:0000313" key="1">
    <source>
        <dbReference type="EMBL" id="EGV33834.1"/>
    </source>
</evidence>
<dbReference type="RefSeq" id="WP_004379666.1">
    <property type="nucleotide sequence ID" value="NZ_JH114215.1"/>
</dbReference>
<accession>G1WA18</accession>
<gene>
    <name evidence="1" type="ORF">HMPREF9431_00669</name>
</gene>
<dbReference type="Proteomes" id="UP000005141">
    <property type="component" value="Unassembled WGS sequence"/>
</dbReference>
<evidence type="ECO:0000313" key="2">
    <source>
        <dbReference type="Proteomes" id="UP000005141"/>
    </source>
</evidence>
<organism evidence="1 2">
    <name type="scientific">Segatella oulorum F0390</name>
    <dbReference type="NCBI Taxonomy" id="702438"/>
    <lineage>
        <taxon>Bacteria</taxon>
        <taxon>Pseudomonadati</taxon>
        <taxon>Bacteroidota</taxon>
        <taxon>Bacteroidia</taxon>
        <taxon>Bacteroidales</taxon>
        <taxon>Prevotellaceae</taxon>
        <taxon>Segatella</taxon>
    </lineage>
</organism>
<dbReference type="AlphaFoldDB" id="G1WA18"/>
<reference evidence="1 2" key="1">
    <citation type="submission" date="2011-07" db="EMBL/GenBank/DDBJ databases">
        <title>The Genome Sequence of Prevotella oulorum F0390.</title>
        <authorList>
            <consortium name="The Broad Institute Genome Sequencing Platform"/>
            <consortium name="The Broad Institute Genome Sequencing Center for Infectious Disease"/>
            <person name="Earl A."/>
            <person name="Ward D."/>
            <person name="Feldgarden M."/>
            <person name="Gevers D."/>
            <person name="Izard J."/>
            <person name="Ganesan A."/>
            <person name="Baranova O.V."/>
            <person name="Blanton J.M."/>
            <person name="Tanner A.C."/>
            <person name="Dewhirst F.E."/>
            <person name="Young S.K."/>
            <person name="Zeng Q."/>
            <person name="Gargeya S."/>
            <person name="Fitzgerald M."/>
            <person name="Haas B."/>
            <person name="Abouelleil A."/>
            <person name="Alvarado L."/>
            <person name="Arachchi H.M."/>
            <person name="Berlin A."/>
            <person name="Brown A."/>
            <person name="Chapman S.B."/>
            <person name="Chen Z."/>
            <person name="Dunbar C."/>
            <person name="Freedman E."/>
            <person name="Gearin G."/>
            <person name="Gellesch M."/>
            <person name="Goldberg J."/>
            <person name="Griggs A."/>
            <person name="Gujja S."/>
            <person name="Heiman D."/>
            <person name="Howarth C."/>
            <person name="Larson L."/>
            <person name="Lui A."/>
            <person name="MacDonald P.J.P."/>
            <person name="Mehta T."/>
            <person name="Montmayeur A."/>
            <person name="Murphy C."/>
            <person name="Neiman D."/>
            <person name="Pearson M."/>
            <person name="Priest M."/>
            <person name="Roberts A."/>
            <person name="Saif S."/>
            <person name="Shea T."/>
            <person name="Shenoy N."/>
            <person name="Sisk P."/>
            <person name="Stolte C."/>
            <person name="Sykes S."/>
            <person name="Wortman J."/>
            <person name="Nusbaum C."/>
            <person name="Birren B."/>
        </authorList>
    </citation>
    <scope>NUCLEOTIDE SEQUENCE [LARGE SCALE GENOMIC DNA]</scope>
    <source>
        <strain evidence="1 2">F0390</strain>
    </source>
</reference>
<proteinExistence type="predicted"/>
<name>G1WA18_9BACT</name>
<comment type="caution">
    <text evidence="1">The sequence shown here is derived from an EMBL/GenBank/DDBJ whole genome shotgun (WGS) entry which is preliminary data.</text>
</comment>
<evidence type="ECO:0008006" key="3">
    <source>
        <dbReference type="Google" id="ProtNLM"/>
    </source>
</evidence>
<dbReference type="EMBL" id="ADGI01000021">
    <property type="protein sequence ID" value="EGV33834.1"/>
    <property type="molecule type" value="Genomic_DNA"/>
</dbReference>
<dbReference type="OrthoDB" id="1074817at2"/>
<dbReference type="PATRIC" id="fig|702438.4.peg.689"/>
<keyword evidence="2" id="KW-1185">Reference proteome</keyword>
<protein>
    <recommendedName>
        <fullName evidence="3">SprT-like domain-containing protein</fullName>
    </recommendedName>
</protein>
<sequence>MSNFLPSSAAIKQMLLKIYTCKEPFELYVVDRKFKRRLGTYFVEKQKINIYAKGMDGHIIMEVAIHEYAHHIHHTEQYTWDVRRKDRSHGEKFWRIYSALMAKAICKDIFKDDLICDIITQ</sequence>
<dbReference type="GeneID" id="95425390"/>
<dbReference type="HOGENOM" id="CLU_2035885_0_0_10"/>